<proteinExistence type="inferred from homology"/>
<evidence type="ECO:0000256" key="10">
    <source>
        <dbReference type="ARBA" id="ARBA00023268"/>
    </source>
</evidence>
<comment type="pathway">
    <text evidence="1 13">Lipid metabolism; fatty acid biosynthesis.</text>
</comment>
<keyword evidence="5 13" id="KW-0444">Lipid biosynthesis</keyword>
<keyword evidence="6 13" id="KW-0808">Transferase</keyword>
<dbReference type="GO" id="GO:0005737">
    <property type="term" value="C:cytoplasm"/>
    <property type="evidence" value="ECO:0007669"/>
    <property type="project" value="UniProtKB-SubCell"/>
</dbReference>
<evidence type="ECO:0000259" key="14">
    <source>
        <dbReference type="Pfam" id="PF08541"/>
    </source>
</evidence>
<dbReference type="EC" id="2.3.1.180" evidence="3 13"/>
<dbReference type="UniPathway" id="UPA00094"/>
<evidence type="ECO:0000256" key="4">
    <source>
        <dbReference type="ARBA" id="ARBA00022490"/>
    </source>
</evidence>
<comment type="similarity">
    <text evidence="2 13">Belongs to the thiolase-like superfamily. FabH family.</text>
</comment>
<evidence type="ECO:0000256" key="3">
    <source>
        <dbReference type="ARBA" id="ARBA00012333"/>
    </source>
</evidence>
<keyword evidence="4 13" id="KW-0963">Cytoplasm</keyword>
<evidence type="ECO:0000256" key="5">
    <source>
        <dbReference type="ARBA" id="ARBA00022516"/>
    </source>
</evidence>
<dbReference type="GO" id="GO:0006633">
    <property type="term" value="P:fatty acid biosynthetic process"/>
    <property type="evidence" value="ECO:0007669"/>
    <property type="project" value="UniProtKB-UniRule"/>
</dbReference>
<dbReference type="Pfam" id="PF08541">
    <property type="entry name" value="ACP_syn_III_C"/>
    <property type="match status" value="1"/>
</dbReference>
<evidence type="ECO:0000259" key="15">
    <source>
        <dbReference type="Pfam" id="PF08545"/>
    </source>
</evidence>
<comment type="caution">
    <text evidence="16">The sequence shown here is derived from an EMBL/GenBank/DDBJ whole genome shotgun (WGS) entry which is preliminary data.</text>
</comment>
<evidence type="ECO:0000313" key="16">
    <source>
        <dbReference type="EMBL" id="PWW82985.1"/>
    </source>
</evidence>
<organism evidence="16 17">
    <name type="scientific">Prosthecochloris marina</name>
    <dbReference type="NCBI Taxonomy" id="2017681"/>
    <lineage>
        <taxon>Bacteria</taxon>
        <taxon>Pseudomonadati</taxon>
        <taxon>Chlorobiota</taxon>
        <taxon>Chlorobiia</taxon>
        <taxon>Chlorobiales</taxon>
        <taxon>Chlorobiaceae</taxon>
        <taxon>Prosthecochloris</taxon>
    </lineage>
</organism>
<keyword evidence="8 13" id="KW-0443">Lipid metabolism</keyword>
<evidence type="ECO:0000256" key="2">
    <source>
        <dbReference type="ARBA" id="ARBA00008642"/>
    </source>
</evidence>
<dbReference type="RefSeq" id="WP_110022702.1">
    <property type="nucleotide sequence ID" value="NZ_PDNZ01000002.1"/>
</dbReference>
<evidence type="ECO:0000313" key="17">
    <source>
        <dbReference type="Proteomes" id="UP000246278"/>
    </source>
</evidence>
<keyword evidence="7 13" id="KW-0276">Fatty acid metabolism</keyword>
<dbReference type="Pfam" id="PF08545">
    <property type="entry name" value="ACP_syn_III"/>
    <property type="match status" value="1"/>
</dbReference>
<dbReference type="Proteomes" id="UP000246278">
    <property type="component" value="Unassembled WGS sequence"/>
</dbReference>
<dbReference type="Gene3D" id="3.40.47.10">
    <property type="match status" value="1"/>
</dbReference>
<feature type="active site" evidence="13">
    <location>
        <position position="113"/>
    </location>
</feature>
<comment type="domain">
    <text evidence="13">The last Arg residue of the ACP-binding site is essential for the weak association between ACP/AcpP and FabH.</text>
</comment>
<evidence type="ECO:0000256" key="7">
    <source>
        <dbReference type="ARBA" id="ARBA00022832"/>
    </source>
</evidence>
<dbReference type="SUPFAM" id="SSF53901">
    <property type="entry name" value="Thiolase-like"/>
    <property type="match status" value="1"/>
</dbReference>
<dbReference type="AlphaFoldDB" id="A0A317T8T3"/>
<comment type="subunit">
    <text evidence="13">Homodimer.</text>
</comment>
<dbReference type="PANTHER" id="PTHR34069:SF2">
    <property type="entry name" value="BETA-KETOACYL-[ACYL-CARRIER-PROTEIN] SYNTHASE III"/>
    <property type="match status" value="1"/>
</dbReference>
<keyword evidence="10 13" id="KW-0511">Multifunctional enzyme</keyword>
<comment type="catalytic activity">
    <reaction evidence="12">
        <text>malonyl-[ACP] + acetyl-CoA + H(+) = 3-oxobutanoyl-[ACP] + CO2 + CoA</text>
        <dbReference type="Rhea" id="RHEA:12080"/>
        <dbReference type="Rhea" id="RHEA-COMP:9623"/>
        <dbReference type="Rhea" id="RHEA-COMP:9625"/>
        <dbReference type="ChEBI" id="CHEBI:15378"/>
        <dbReference type="ChEBI" id="CHEBI:16526"/>
        <dbReference type="ChEBI" id="CHEBI:57287"/>
        <dbReference type="ChEBI" id="CHEBI:57288"/>
        <dbReference type="ChEBI" id="CHEBI:78449"/>
        <dbReference type="ChEBI" id="CHEBI:78450"/>
        <dbReference type="EC" id="2.3.1.180"/>
    </reaction>
    <physiologicalReaction direction="left-to-right" evidence="12">
        <dbReference type="Rhea" id="RHEA:12081"/>
    </physiologicalReaction>
</comment>
<dbReference type="OrthoDB" id="9815506at2"/>
<feature type="region of interest" description="ACP-binding" evidence="13">
    <location>
        <begin position="255"/>
        <end position="259"/>
    </location>
</feature>
<comment type="function">
    <text evidence="13">Catalyzes the condensation reaction of fatty acid synthesis by the addition to an acyl acceptor of two carbons from malonyl-ACP. Catalyzes the first condensation reaction which initiates fatty acid synthesis and may therefore play a role in governing the total rate of fatty acid production. Possesses both acetoacetyl-ACP synthase and acetyl transacylase activities. Its substrate specificity determines the biosynthesis of branched-chain and/or straight-chain of fatty acids.</text>
</comment>
<dbReference type="EMBL" id="PDNZ01000002">
    <property type="protein sequence ID" value="PWW82985.1"/>
    <property type="molecule type" value="Genomic_DNA"/>
</dbReference>
<feature type="active site" evidence="13">
    <location>
        <position position="254"/>
    </location>
</feature>
<dbReference type="CDD" id="cd00830">
    <property type="entry name" value="KAS_III"/>
    <property type="match status" value="1"/>
</dbReference>
<dbReference type="HAMAP" id="MF_01815">
    <property type="entry name" value="FabH"/>
    <property type="match status" value="1"/>
</dbReference>
<evidence type="ECO:0000256" key="9">
    <source>
        <dbReference type="ARBA" id="ARBA00023160"/>
    </source>
</evidence>
<feature type="domain" description="Beta-ketoacyl-[acyl-carrier-protein] synthase III N-terminal" evidence="15">
    <location>
        <begin position="107"/>
        <end position="186"/>
    </location>
</feature>
<feature type="active site" evidence="13">
    <location>
        <position position="284"/>
    </location>
</feature>
<dbReference type="NCBIfam" id="TIGR00747">
    <property type="entry name" value="fabH"/>
    <property type="match status" value="1"/>
</dbReference>
<feature type="domain" description="Beta-ketoacyl-[acyl-carrier-protein] synthase III C-terminal" evidence="14">
    <location>
        <begin position="239"/>
        <end position="327"/>
    </location>
</feature>
<dbReference type="GO" id="GO:0004315">
    <property type="term" value="F:3-oxoacyl-[acyl-carrier-protein] synthase activity"/>
    <property type="evidence" value="ECO:0007669"/>
    <property type="project" value="InterPro"/>
</dbReference>
<name>A0A317T8T3_9CHLB</name>
<keyword evidence="17" id="KW-1185">Reference proteome</keyword>
<protein>
    <recommendedName>
        <fullName evidence="3 13">Beta-ketoacyl-[acyl-carrier-protein] synthase III</fullName>
        <shortName evidence="13">Beta-ketoacyl-ACP synthase III</shortName>
        <shortName evidence="13">KAS III</shortName>
        <ecNumber evidence="3 13">2.3.1.180</ecNumber>
    </recommendedName>
    <alternativeName>
        <fullName evidence="13">3-oxoacyl-[acyl-carrier-protein] synthase 3</fullName>
    </alternativeName>
    <alternativeName>
        <fullName evidence="13">3-oxoacyl-[acyl-carrier-protein] synthase III</fullName>
    </alternativeName>
</protein>
<dbReference type="InterPro" id="IPR013747">
    <property type="entry name" value="ACP_syn_III_C"/>
</dbReference>
<accession>A0A317T8T3</accession>
<evidence type="ECO:0000256" key="12">
    <source>
        <dbReference type="ARBA" id="ARBA00051096"/>
    </source>
</evidence>
<evidence type="ECO:0000256" key="8">
    <source>
        <dbReference type="ARBA" id="ARBA00023098"/>
    </source>
</evidence>
<dbReference type="PANTHER" id="PTHR34069">
    <property type="entry name" value="3-OXOACYL-[ACYL-CARRIER-PROTEIN] SYNTHASE 3"/>
    <property type="match status" value="1"/>
</dbReference>
<comment type="subcellular location">
    <subcellularLocation>
        <location evidence="13">Cytoplasm</location>
    </subcellularLocation>
</comment>
<keyword evidence="11 13" id="KW-0012">Acyltransferase</keyword>
<evidence type="ECO:0000256" key="6">
    <source>
        <dbReference type="ARBA" id="ARBA00022679"/>
    </source>
</evidence>
<evidence type="ECO:0000256" key="11">
    <source>
        <dbReference type="ARBA" id="ARBA00023315"/>
    </source>
</evidence>
<keyword evidence="9 13" id="KW-0275">Fatty acid biosynthesis</keyword>
<dbReference type="NCBIfam" id="NF006829">
    <property type="entry name" value="PRK09352.1"/>
    <property type="match status" value="1"/>
</dbReference>
<evidence type="ECO:0000256" key="13">
    <source>
        <dbReference type="HAMAP-Rule" id="MF_01815"/>
    </source>
</evidence>
<dbReference type="InterPro" id="IPR004655">
    <property type="entry name" value="FabH"/>
</dbReference>
<sequence length="328" mass="35649">MKAVITATAKYLPESVLSNHDLEQILDTSDEWIRTRTGIRERRILKDPEKATSFMCSEVALQLIEKRGISADEIDLIIVATMTPDMMFPSTACLVQKNIGASNAWAFDLSGACSGFIYALNTGAQFVAAGTHKKVLVIGGEKMSAVMDYTDRTTCVLFGDGAAGVLIEPGTDENYGLLDSRLYSDGRGGANLCMPGGGSLNPTTHETVDQKLHYLQQDGRQVFKSAVVAMADVATELMTRNNLTAEDVDYLIPHQANQRIIQATAERMGIDLEQVSINIDRYGNTSAATIPICIAELHEEGKLQSGNNLILVSFGAGYTWGGIYIKWL</sequence>
<dbReference type="FunFam" id="3.40.47.10:FF:000004">
    <property type="entry name" value="3-oxoacyl-[acyl-carrier-protein] synthase 3"/>
    <property type="match status" value="1"/>
</dbReference>
<dbReference type="GO" id="GO:0044550">
    <property type="term" value="P:secondary metabolite biosynthetic process"/>
    <property type="evidence" value="ECO:0007669"/>
    <property type="project" value="TreeGrafter"/>
</dbReference>
<reference evidence="17" key="1">
    <citation type="submission" date="2017-10" db="EMBL/GenBank/DDBJ databases">
        <authorList>
            <person name="Gaisin V.A."/>
            <person name="Rysina M.S."/>
            <person name="Grouzdev D.S."/>
        </authorList>
    </citation>
    <scope>NUCLEOTIDE SEQUENCE [LARGE SCALE GENOMIC DNA]</scope>
    <source>
        <strain evidence="17">V1</strain>
    </source>
</reference>
<evidence type="ECO:0000256" key="1">
    <source>
        <dbReference type="ARBA" id="ARBA00005194"/>
    </source>
</evidence>
<dbReference type="InterPro" id="IPR016039">
    <property type="entry name" value="Thiolase-like"/>
</dbReference>
<gene>
    <name evidence="13" type="primary">fabH</name>
    <name evidence="16" type="ORF">CR164_04085</name>
</gene>
<dbReference type="InterPro" id="IPR013751">
    <property type="entry name" value="ACP_syn_III_N"/>
</dbReference>
<dbReference type="GO" id="GO:0033818">
    <property type="term" value="F:beta-ketoacyl-acyl-carrier-protein synthase III activity"/>
    <property type="evidence" value="ECO:0007669"/>
    <property type="project" value="UniProtKB-UniRule"/>
</dbReference>